<accession>A0ACC2VC38</accession>
<reference evidence="1" key="1">
    <citation type="submission" date="2023-04" db="EMBL/GenBank/DDBJ databases">
        <title>Draft Genome sequencing of Naganishia species isolated from polar environments using Oxford Nanopore Technology.</title>
        <authorList>
            <person name="Leo P."/>
            <person name="Venkateswaran K."/>
        </authorList>
    </citation>
    <scope>NUCLEOTIDE SEQUENCE</scope>
    <source>
        <strain evidence="1">MNA-CCFEE 5262</strain>
    </source>
</reference>
<evidence type="ECO:0000313" key="2">
    <source>
        <dbReference type="Proteomes" id="UP001230649"/>
    </source>
</evidence>
<dbReference type="EMBL" id="JASBWS010000109">
    <property type="protein sequence ID" value="KAJ9096862.1"/>
    <property type="molecule type" value="Genomic_DNA"/>
</dbReference>
<sequence length="362" mass="40249">MAAPWQNSAVYISLPTIGPEGLVVRRGVEGKDIGSGGSLKDFAVHIALAVEVMDQPAGEVAELPIGRKPPKRRRTATAGKGKKAPAGKTAEKAANKKNDLSHGAEPTLASALAAAETAQMEDMRAELAATRARMQELERSREEQAQALEVERQAREDAETDLRAALVRRAEVTDPGVPEPVITRQMRGRFRQLHIRTILGLQVSPSDSSNEQRARMDTLKESLWRWLQFERRVRARPSAKALFYHGDMFDPAVGHSVFTRDWIFKDMMQVVMNDITDTDTRYLNLDENLLLDRDEALVSEWPPPRATNLLVAVVPRSSNGEPRTRVARRPKRPRLADRDEEAGTPDENGNRNGDASQEGDEQ</sequence>
<organism evidence="1 2">
    <name type="scientific">Naganishia adeliensis</name>
    <dbReference type="NCBI Taxonomy" id="92952"/>
    <lineage>
        <taxon>Eukaryota</taxon>
        <taxon>Fungi</taxon>
        <taxon>Dikarya</taxon>
        <taxon>Basidiomycota</taxon>
        <taxon>Agaricomycotina</taxon>
        <taxon>Tremellomycetes</taxon>
        <taxon>Filobasidiales</taxon>
        <taxon>Filobasidiaceae</taxon>
        <taxon>Naganishia</taxon>
    </lineage>
</organism>
<protein>
    <submittedName>
        <fullName evidence="1">Uncharacterized protein</fullName>
    </submittedName>
</protein>
<name>A0ACC2VC38_9TREE</name>
<gene>
    <name evidence="1" type="ORF">QFC20_006330</name>
</gene>
<dbReference type="Proteomes" id="UP001230649">
    <property type="component" value="Unassembled WGS sequence"/>
</dbReference>
<comment type="caution">
    <text evidence="1">The sequence shown here is derived from an EMBL/GenBank/DDBJ whole genome shotgun (WGS) entry which is preliminary data.</text>
</comment>
<keyword evidence="2" id="KW-1185">Reference proteome</keyword>
<proteinExistence type="predicted"/>
<evidence type="ECO:0000313" key="1">
    <source>
        <dbReference type="EMBL" id="KAJ9096862.1"/>
    </source>
</evidence>